<accession>A0AAV9GAS1</accession>
<organism evidence="3 4">
    <name type="scientific">Podospora aff. communis PSN243</name>
    <dbReference type="NCBI Taxonomy" id="3040156"/>
    <lineage>
        <taxon>Eukaryota</taxon>
        <taxon>Fungi</taxon>
        <taxon>Dikarya</taxon>
        <taxon>Ascomycota</taxon>
        <taxon>Pezizomycotina</taxon>
        <taxon>Sordariomycetes</taxon>
        <taxon>Sordariomycetidae</taxon>
        <taxon>Sordariales</taxon>
        <taxon>Podosporaceae</taxon>
        <taxon>Podospora</taxon>
    </lineage>
</organism>
<name>A0AAV9GAS1_9PEZI</name>
<keyword evidence="4" id="KW-1185">Reference proteome</keyword>
<feature type="region of interest" description="Disordered" evidence="1">
    <location>
        <begin position="980"/>
        <end position="1030"/>
    </location>
</feature>
<feature type="compositionally biased region" description="Basic and acidic residues" evidence="1">
    <location>
        <begin position="980"/>
        <end position="1003"/>
    </location>
</feature>
<feature type="compositionally biased region" description="Acidic residues" evidence="1">
    <location>
        <begin position="293"/>
        <end position="307"/>
    </location>
</feature>
<dbReference type="Pfam" id="PF06985">
    <property type="entry name" value="HET"/>
    <property type="match status" value="1"/>
</dbReference>
<comment type="caution">
    <text evidence="3">The sequence shown here is derived from an EMBL/GenBank/DDBJ whole genome shotgun (WGS) entry which is preliminary data.</text>
</comment>
<evidence type="ECO:0000256" key="1">
    <source>
        <dbReference type="SAM" id="MobiDB-lite"/>
    </source>
</evidence>
<feature type="region of interest" description="Disordered" evidence="1">
    <location>
        <begin position="1651"/>
        <end position="1682"/>
    </location>
</feature>
<protein>
    <recommendedName>
        <fullName evidence="2">Heterokaryon incompatibility domain-containing protein</fullName>
    </recommendedName>
</protein>
<evidence type="ECO:0000313" key="4">
    <source>
        <dbReference type="Proteomes" id="UP001321760"/>
    </source>
</evidence>
<dbReference type="Proteomes" id="UP001321760">
    <property type="component" value="Unassembled WGS sequence"/>
</dbReference>
<dbReference type="InterPro" id="IPR010730">
    <property type="entry name" value="HET"/>
</dbReference>
<feature type="region of interest" description="Disordered" evidence="1">
    <location>
        <begin position="196"/>
        <end position="243"/>
    </location>
</feature>
<evidence type="ECO:0000259" key="2">
    <source>
        <dbReference type="Pfam" id="PF06985"/>
    </source>
</evidence>
<evidence type="ECO:0000313" key="3">
    <source>
        <dbReference type="EMBL" id="KAK4445209.1"/>
    </source>
</evidence>
<feature type="compositionally biased region" description="Gly residues" evidence="1">
    <location>
        <begin position="1651"/>
        <end position="1660"/>
    </location>
</feature>
<gene>
    <name evidence="3" type="ORF">QBC34DRAFT_472741</name>
</gene>
<dbReference type="EMBL" id="MU865967">
    <property type="protein sequence ID" value="KAK4445209.1"/>
    <property type="molecule type" value="Genomic_DNA"/>
</dbReference>
<feature type="compositionally biased region" description="Acidic residues" evidence="1">
    <location>
        <begin position="1019"/>
        <end position="1030"/>
    </location>
</feature>
<feature type="domain" description="Heterokaryon incompatibility" evidence="2">
    <location>
        <begin position="1143"/>
        <end position="1290"/>
    </location>
</feature>
<dbReference type="PANTHER" id="PTHR33112:SF12">
    <property type="entry name" value="HETEROKARYON INCOMPATIBILITY DOMAIN-CONTAINING PROTEIN"/>
    <property type="match status" value="1"/>
</dbReference>
<dbReference type="PANTHER" id="PTHR33112">
    <property type="entry name" value="DOMAIN PROTEIN, PUTATIVE-RELATED"/>
    <property type="match status" value="1"/>
</dbReference>
<proteinExistence type="predicted"/>
<sequence length="1728" mass="191145">MSEPNYVDSQKPSKQHLAALKALRSYIRQQTSLTDKGVKYDLISDAWYRPNANVGEVTIWEVLSSDGSTLAILTVNHDPATSPETPVTQVRIEEWSLNGVQSPLLTRQQAKSYSHVISQSLRHRMGHIVVDALTAEQEEERAGQSIQMTKDIASFLSSGNPTMACFSASLPGNYWEELTVRDNFVVLARRRAPRRQRLGADAQLEDSESGISDLFDSSSEVGASTELSFSDNDAVGGSESEDGFRASDLELDQGDASLSPVAYSEDGSTSAIDYEGLDHSDGESLHSLHLDSESDAEEEVDDSDEDIPNGPHTGALETCNKCRCETICLLHCHICHGQPFSLCKSCWESGAWCEDEKHEMADCPHPACPTAKKMTIKDPGTELELLVFDQTSNLAAPAYRFTQDRGLLTPMSPPALHPTAPLLAWFLGGNQIMFANFETGCHVFYRDPGWYHEILPSAPHTPDCLGFTLKFSDCGRMLRTLALVAPANMADACKGGILAGVVLMSYTLSADLRCEERNPVSQRAVSHCLTRLDMDSWATRFSVTWRQDHAYVCLGQHEMRVLRFNLAQTANPGLGSLQPGPVSALAVKDTLPASAIARTAYFIPGIIGSTVVFGARQPPRTAAPFSVSFAAESTGQWVSAVSPQDPPNPGEFPHLRDCEAETLEKVLVLGNARVRLLPVAGKGKDAELQYKSGDGVLTVRLGESPERFEFTIIPRGSRHPTSLAGHSVIDAPRAANPGEKVMATRLTRNQGRDPWISLTNVVDEAELYSDDEGQDSRVRDLKEYNPDHVLSTVRATVYAPPSSIEKGAYWRSSNSTADDEMKQESEATLPSELCSRCSSLGLKPSDFVDVHAEEEVIDLSKRAHGAHHSFMCDVCQTKFEAPCVSYRCKCKNGNWDACPDCYFGNKAFHDSHHLVRKTLFEIGYHDRPIAKVDTAVSSPPARWDGRLGTLEEVKGRESCPLCRLAVRSLQEARKRLSARSGDRLIPRSMPGEERRDLLTDDPTKAAPDSAGVLATDQAVDSDDETETEDEVDDQVVLSWHGYGWNRERWHLQGRYLVAEKGKDKGRPLALLSECHPFSPFTSQRLSSGIPITLLRSWLRQCEEFHGWDCQGDSSRLPDLALVNFRVIDVVDHCLTKVSFRSRFVALSYVWGQGKQYLALKSNVHLLEQTGYLETIASQLPKTVTDAMEFTRQMGERYLWVDALCIVQDDPESVFSLIDKMDLIYGISTFTIIAAAGDGSGSGLPGVKLTPRVAEQHIEQITPEVQLALLPDLEAKMEKTIYETRAWTFQEMLLSRRRFIFLEGMAYFQCERRTCREDFCPRKPDVVTSLLQGADTSTSAASYFGNRAGRFYGPGETWERLVQAYTRRSLSVQSDILKGFHGLQTQLGQQKNMHFIAGMPIEHLDSALLWAPKRQATRRKDFPSFSWAGWTSQPILSSATSVTPHPFVFFAMIDYRPWYTHETYIEWHGANEHGQLSTLLRSGDHPAYTWLSSNSPLPLRSKRSKLPKTDLSGRPLVPSKAPQNSVMPISGLPNPRRLLPRPNTLTKPQPPAQPHLSFAALVSDHIFIDEYDLTSQPPTGPDPSIFRFFNIRCKRHGQIYGQVIVTDSLETELGASAEELPAEVTVVVLANSMLKMDLDVLGTDRGVCKGGAEGSVGGGVKGGEERKGGADEKGGEDKGGESKEGEEWHYVLVVKRRGEGVVERLGVGVLASDVYLCGEGLRWEWVYLV</sequence>
<reference evidence="3" key="1">
    <citation type="journal article" date="2023" name="Mol. Phylogenet. Evol.">
        <title>Genome-scale phylogeny and comparative genomics of the fungal order Sordariales.</title>
        <authorList>
            <person name="Hensen N."/>
            <person name="Bonometti L."/>
            <person name="Westerberg I."/>
            <person name="Brannstrom I.O."/>
            <person name="Guillou S."/>
            <person name="Cros-Aarteil S."/>
            <person name="Calhoun S."/>
            <person name="Haridas S."/>
            <person name="Kuo A."/>
            <person name="Mondo S."/>
            <person name="Pangilinan J."/>
            <person name="Riley R."/>
            <person name="LaButti K."/>
            <person name="Andreopoulos B."/>
            <person name="Lipzen A."/>
            <person name="Chen C."/>
            <person name="Yan M."/>
            <person name="Daum C."/>
            <person name="Ng V."/>
            <person name="Clum A."/>
            <person name="Steindorff A."/>
            <person name="Ohm R.A."/>
            <person name="Martin F."/>
            <person name="Silar P."/>
            <person name="Natvig D.O."/>
            <person name="Lalanne C."/>
            <person name="Gautier V."/>
            <person name="Ament-Velasquez S.L."/>
            <person name="Kruys A."/>
            <person name="Hutchinson M.I."/>
            <person name="Powell A.J."/>
            <person name="Barry K."/>
            <person name="Miller A.N."/>
            <person name="Grigoriev I.V."/>
            <person name="Debuchy R."/>
            <person name="Gladieux P."/>
            <person name="Hiltunen Thoren M."/>
            <person name="Johannesson H."/>
        </authorList>
    </citation>
    <scope>NUCLEOTIDE SEQUENCE</scope>
    <source>
        <strain evidence="3">PSN243</strain>
    </source>
</reference>
<feature type="compositionally biased region" description="Polar residues" evidence="1">
    <location>
        <begin position="215"/>
        <end position="231"/>
    </location>
</feature>
<feature type="region of interest" description="Disordered" evidence="1">
    <location>
        <begin position="1498"/>
        <end position="1534"/>
    </location>
</feature>
<feature type="compositionally biased region" description="Basic and acidic residues" evidence="1">
    <location>
        <begin position="276"/>
        <end position="292"/>
    </location>
</feature>
<feature type="compositionally biased region" description="Basic and acidic residues" evidence="1">
    <location>
        <begin position="1661"/>
        <end position="1682"/>
    </location>
</feature>
<reference evidence="3" key="2">
    <citation type="submission" date="2023-05" db="EMBL/GenBank/DDBJ databases">
        <authorList>
            <consortium name="Lawrence Berkeley National Laboratory"/>
            <person name="Steindorff A."/>
            <person name="Hensen N."/>
            <person name="Bonometti L."/>
            <person name="Westerberg I."/>
            <person name="Brannstrom I.O."/>
            <person name="Guillou S."/>
            <person name="Cros-Aarteil S."/>
            <person name="Calhoun S."/>
            <person name="Haridas S."/>
            <person name="Kuo A."/>
            <person name="Mondo S."/>
            <person name="Pangilinan J."/>
            <person name="Riley R."/>
            <person name="Labutti K."/>
            <person name="Andreopoulos B."/>
            <person name="Lipzen A."/>
            <person name="Chen C."/>
            <person name="Yanf M."/>
            <person name="Daum C."/>
            <person name="Ng V."/>
            <person name="Clum A."/>
            <person name="Ohm R."/>
            <person name="Martin F."/>
            <person name="Silar P."/>
            <person name="Natvig D."/>
            <person name="Lalanne C."/>
            <person name="Gautier V."/>
            <person name="Ament-Velasquez S.L."/>
            <person name="Kruys A."/>
            <person name="Hutchinson M.I."/>
            <person name="Powell A.J."/>
            <person name="Barry K."/>
            <person name="Miller A.N."/>
            <person name="Grigoriev I.V."/>
            <person name="Debuchy R."/>
            <person name="Gladieux P."/>
            <person name="Thoren M.H."/>
            <person name="Johannesson H."/>
        </authorList>
    </citation>
    <scope>NUCLEOTIDE SEQUENCE</scope>
    <source>
        <strain evidence="3">PSN243</strain>
    </source>
</reference>
<feature type="region of interest" description="Disordered" evidence="1">
    <location>
        <begin position="271"/>
        <end position="312"/>
    </location>
</feature>